<dbReference type="AlphaFoldDB" id="A0A6J6IP43"/>
<evidence type="ECO:0000256" key="6">
    <source>
        <dbReference type="ARBA" id="ARBA00022840"/>
    </source>
</evidence>
<dbReference type="NCBIfam" id="TIGR01525">
    <property type="entry name" value="ATPase-IB_hvy"/>
    <property type="match status" value="1"/>
</dbReference>
<dbReference type="PROSITE" id="PS01047">
    <property type="entry name" value="HMA_1"/>
    <property type="match status" value="1"/>
</dbReference>
<dbReference type="PROSITE" id="PS00154">
    <property type="entry name" value="ATPASE_E1_E2"/>
    <property type="match status" value="1"/>
</dbReference>
<keyword evidence="9 10" id="KW-0472">Membrane</keyword>
<dbReference type="PANTHER" id="PTHR43520:SF8">
    <property type="entry name" value="P-TYPE CU(+) TRANSPORTER"/>
    <property type="match status" value="1"/>
</dbReference>
<dbReference type="FunFam" id="2.70.150.10:FF:000002">
    <property type="entry name" value="Copper-transporting ATPase 1, putative"/>
    <property type="match status" value="1"/>
</dbReference>
<dbReference type="GO" id="GO:0055070">
    <property type="term" value="P:copper ion homeostasis"/>
    <property type="evidence" value="ECO:0007669"/>
    <property type="project" value="TreeGrafter"/>
</dbReference>
<feature type="domain" description="HMA" evidence="11">
    <location>
        <begin position="4"/>
        <end position="68"/>
    </location>
</feature>
<evidence type="ECO:0000256" key="5">
    <source>
        <dbReference type="ARBA" id="ARBA00022741"/>
    </source>
</evidence>
<dbReference type="InterPro" id="IPR036412">
    <property type="entry name" value="HAD-like_sf"/>
</dbReference>
<proteinExistence type="inferred from homology"/>
<dbReference type="Pfam" id="PF00403">
    <property type="entry name" value="HMA"/>
    <property type="match status" value="1"/>
</dbReference>
<dbReference type="InterPro" id="IPR018303">
    <property type="entry name" value="ATPase_P-typ_P_site"/>
</dbReference>
<dbReference type="InterPro" id="IPR023214">
    <property type="entry name" value="HAD_sf"/>
</dbReference>
<gene>
    <name evidence="12" type="ORF">UFOPK1961_00473</name>
</gene>
<keyword evidence="3 10" id="KW-0812">Transmembrane</keyword>
<dbReference type="InterPro" id="IPR023299">
    <property type="entry name" value="ATPase_P-typ_cyto_dom_N"/>
</dbReference>
<evidence type="ECO:0000256" key="4">
    <source>
        <dbReference type="ARBA" id="ARBA00022723"/>
    </source>
</evidence>
<feature type="transmembrane region" description="Helical" evidence="10">
    <location>
        <begin position="112"/>
        <end position="130"/>
    </location>
</feature>
<dbReference type="GO" id="GO:0012505">
    <property type="term" value="C:endomembrane system"/>
    <property type="evidence" value="ECO:0007669"/>
    <property type="project" value="UniProtKB-SubCell"/>
</dbReference>
<dbReference type="PROSITE" id="PS50846">
    <property type="entry name" value="HMA_2"/>
    <property type="match status" value="1"/>
</dbReference>
<evidence type="ECO:0000256" key="2">
    <source>
        <dbReference type="ARBA" id="ARBA00006024"/>
    </source>
</evidence>
<dbReference type="Pfam" id="PF00122">
    <property type="entry name" value="E1-E2_ATPase"/>
    <property type="match status" value="1"/>
</dbReference>
<dbReference type="PRINTS" id="PR00119">
    <property type="entry name" value="CATATPASE"/>
</dbReference>
<dbReference type="SFLD" id="SFLDF00027">
    <property type="entry name" value="p-type_atpase"/>
    <property type="match status" value="1"/>
</dbReference>
<dbReference type="GO" id="GO:0016887">
    <property type="term" value="F:ATP hydrolysis activity"/>
    <property type="evidence" value="ECO:0007669"/>
    <property type="project" value="InterPro"/>
</dbReference>
<dbReference type="SFLD" id="SFLDS00003">
    <property type="entry name" value="Haloacid_Dehalogenase"/>
    <property type="match status" value="1"/>
</dbReference>
<dbReference type="Gene3D" id="3.40.1110.10">
    <property type="entry name" value="Calcium-transporting ATPase, cytoplasmic domain N"/>
    <property type="match status" value="1"/>
</dbReference>
<feature type="transmembrane region" description="Helical" evidence="10">
    <location>
        <begin position="190"/>
        <end position="208"/>
    </location>
</feature>
<keyword evidence="4" id="KW-0479">Metal-binding</keyword>
<feature type="transmembrane region" description="Helical" evidence="10">
    <location>
        <begin position="342"/>
        <end position="364"/>
    </location>
</feature>
<dbReference type="Gene3D" id="2.70.150.10">
    <property type="entry name" value="Calcium-transporting ATPase, cytoplasmic transduction domain A"/>
    <property type="match status" value="1"/>
</dbReference>
<dbReference type="InterPro" id="IPR044492">
    <property type="entry name" value="P_typ_ATPase_HD_dom"/>
</dbReference>
<dbReference type="GO" id="GO:0043682">
    <property type="term" value="F:P-type divalent copper transporter activity"/>
    <property type="evidence" value="ECO:0007669"/>
    <property type="project" value="TreeGrafter"/>
</dbReference>
<dbReference type="EMBL" id="CAEZVJ010000038">
    <property type="protein sequence ID" value="CAB4626225.1"/>
    <property type="molecule type" value="Genomic_DNA"/>
</dbReference>
<dbReference type="GO" id="GO:0005507">
    <property type="term" value="F:copper ion binding"/>
    <property type="evidence" value="ECO:0007669"/>
    <property type="project" value="TreeGrafter"/>
</dbReference>
<feature type="transmembrane region" description="Helical" evidence="10">
    <location>
        <begin position="684"/>
        <end position="703"/>
    </location>
</feature>
<dbReference type="Gene3D" id="3.40.50.1000">
    <property type="entry name" value="HAD superfamily/HAD-like"/>
    <property type="match status" value="1"/>
</dbReference>
<dbReference type="InterPro" id="IPR017969">
    <property type="entry name" value="Heavy-metal-associated_CS"/>
</dbReference>
<evidence type="ECO:0000256" key="9">
    <source>
        <dbReference type="ARBA" id="ARBA00023136"/>
    </source>
</evidence>
<keyword evidence="5" id="KW-0547">Nucleotide-binding</keyword>
<keyword evidence="8 10" id="KW-1133">Transmembrane helix</keyword>
<name>A0A6J6IP43_9ZZZZ</name>
<dbReference type="SUPFAM" id="SSF81660">
    <property type="entry name" value="Metal cation-transporting ATPase, ATP-binding domain N"/>
    <property type="match status" value="1"/>
</dbReference>
<dbReference type="PANTHER" id="PTHR43520">
    <property type="entry name" value="ATP7, ISOFORM B"/>
    <property type="match status" value="1"/>
</dbReference>
<dbReference type="SUPFAM" id="SSF55008">
    <property type="entry name" value="HMA, heavy metal-associated domain"/>
    <property type="match status" value="1"/>
</dbReference>
<keyword evidence="6" id="KW-0067">ATP-binding</keyword>
<dbReference type="Gene3D" id="3.30.70.100">
    <property type="match status" value="1"/>
</dbReference>
<dbReference type="Pfam" id="PF00702">
    <property type="entry name" value="Hydrolase"/>
    <property type="match status" value="1"/>
</dbReference>
<evidence type="ECO:0000256" key="8">
    <source>
        <dbReference type="ARBA" id="ARBA00022989"/>
    </source>
</evidence>
<dbReference type="InterPro" id="IPR008250">
    <property type="entry name" value="ATPase_P-typ_transduc_dom_A_sf"/>
</dbReference>
<evidence type="ECO:0000256" key="1">
    <source>
        <dbReference type="ARBA" id="ARBA00004127"/>
    </source>
</evidence>
<feature type="transmembrane region" description="Helical" evidence="10">
    <location>
        <begin position="85"/>
        <end position="106"/>
    </location>
</feature>
<organism evidence="12">
    <name type="scientific">freshwater metagenome</name>
    <dbReference type="NCBI Taxonomy" id="449393"/>
    <lineage>
        <taxon>unclassified sequences</taxon>
        <taxon>metagenomes</taxon>
        <taxon>ecological metagenomes</taxon>
    </lineage>
</organism>
<dbReference type="SUPFAM" id="SSF81653">
    <property type="entry name" value="Calcium ATPase, transduction domain A"/>
    <property type="match status" value="1"/>
</dbReference>
<dbReference type="InterPro" id="IPR023298">
    <property type="entry name" value="ATPase_P-typ_TM_dom_sf"/>
</dbReference>
<protein>
    <submittedName>
        <fullName evidence="12">Unannotated protein</fullName>
    </submittedName>
</protein>
<dbReference type="InterPro" id="IPR001757">
    <property type="entry name" value="P_typ_ATPase"/>
</dbReference>
<dbReference type="CDD" id="cd00371">
    <property type="entry name" value="HMA"/>
    <property type="match status" value="1"/>
</dbReference>
<evidence type="ECO:0000256" key="3">
    <source>
        <dbReference type="ARBA" id="ARBA00022692"/>
    </source>
</evidence>
<evidence type="ECO:0000256" key="7">
    <source>
        <dbReference type="ARBA" id="ARBA00022967"/>
    </source>
</evidence>
<dbReference type="FunFam" id="3.30.70.100:FF:000005">
    <property type="entry name" value="Copper-exporting P-type ATPase A"/>
    <property type="match status" value="1"/>
</dbReference>
<evidence type="ECO:0000313" key="12">
    <source>
        <dbReference type="EMBL" id="CAB4626225.1"/>
    </source>
</evidence>
<dbReference type="NCBIfam" id="TIGR01511">
    <property type="entry name" value="ATPase-IB1_Cu"/>
    <property type="match status" value="1"/>
</dbReference>
<feature type="transmembrane region" description="Helical" evidence="10">
    <location>
        <begin position="370"/>
        <end position="397"/>
    </location>
</feature>
<feature type="transmembrane region" description="Helical" evidence="10">
    <location>
        <begin position="150"/>
        <end position="170"/>
    </location>
</feature>
<keyword evidence="7" id="KW-1278">Translocase</keyword>
<dbReference type="SUPFAM" id="SSF81665">
    <property type="entry name" value="Calcium ATPase, transmembrane domain M"/>
    <property type="match status" value="1"/>
</dbReference>
<comment type="subcellular location">
    <subcellularLocation>
        <location evidence="1">Endomembrane system</location>
        <topology evidence="1">Multi-pass membrane protein</topology>
    </subcellularLocation>
</comment>
<dbReference type="GO" id="GO:0005524">
    <property type="term" value="F:ATP binding"/>
    <property type="evidence" value="ECO:0007669"/>
    <property type="project" value="UniProtKB-KW"/>
</dbReference>
<evidence type="ECO:0000256" key="10">
    <source>
        <dbReference type="SAM" id="Phobius"/>
    </source>
</evidence>
<evidence type="ECO:0000259" key="11">
    <source>
        <dbReference type="PROSITE" id="PS50846"/>
    </source>
</evidence>
<dbReference type="InterPro" id="IPR027256">
    <property type="entry name" value="P-typ_ATPase_IB"/>
</dbReference>
<dbReference type="InterPro" id="IPR059000">
    <property type="entry name" value="ATPase_P-type_domA"/>
</dbReference>
<dbReference type="InterPro" id="IPR006121">
    <property type="entry name" value="HMA_dom"/>
</dbReference>
<dbReference type="NCBIfam" id="TIGR01494">
    <property type="entry name" value="ATPase_P-type"/>
    <property type="match status" value="2"/>
</dbReference>
<dbReference type="PRINTS" id="PR00943">
    <property type="entry name" value="CUATPASE"/>
</dbReference>
<dbReference type="SFLD" id="SFLDG00002">
    <property type="entry name" value="C1.7:_P-type_atpase_like"/>
    <property type="match status" value="1"/>
</dbReference>
<feature type="transmembrane region" description="Helical" evidence="10">
    <location>
        <begin position="709"/>
        <end position="728"/>
    </location>
</feature>
<sequence>MTTTHVDLALEGMTCATCAGRIEGALATVPGVTATVNFATERASVDIDGVTDATDLIAVITKVGYGAHVIDREQRETEPPTDPVLTARVIVSLALAIPVFLVSMIPAWQFDGFQWVAAALATPVVTWGAWPFHRAAVRNARHGATTMDTLVSLGVAVAYVWSIYALFFTMAGTIGMRMDMVLFGYSPHSLYFESAAVVTAFVLLGRLLESRSKRAAKISLTALLNTAAKQAFLLVDGREVSVPAGALQKGDTFVVLAGGIVPTDGRIVEGQSAIDASAVTGESVPIAVGPGSTLIGGTINAGGRLVVDATAVGAGTELARLTRMVEEAQAGKAPVQKLVDRISAVFVPLVIVIAAAGGIVWFAISGDATHAVSIAVATLVVACPCALGLATPMALLVGTGRGARSGIIIRGTDVLESTRRVTTVIVDKTGTLTSGHPAVVDVFGAGFSADTIIGNAARVEMGTDHPLARAVVAEATVRGAMGAVARKIVAEPGRGVGGTLGKTLIRAGSLAWLAETSCIVPAVIAERAVTWSGAGQSLVAVAHDNQVVGLIAISDVVKPSAAVAIRNLSKLGIRTIMASGDNAAVAKVVARDAGIHEFYGAMNPADKRDLITRLQQQGEVVAMVGDGINDAAALAQADLGIAMGHGTDVAIETSDIVLVTTDLRRVADSIRLSRSTLGTIRGNLVWAFGYNAIAIPIALAGIMGPAVAGLAMAFSSVFVVLNSARLAAFRIS</sequence>
<comment type="similarity">
    <text evidence="2">Belongs to the cation transport ATPase (P-type) (TC 3.A.3) family. Type IB subfamily.</text>
</comment>
<dbReference type="SUPFAM" id="SSF56784">
    <property type="entry name" value="HAD-like"/>
    <property type="match status" value="1"/>
</dbReference>
<reference evidence="12" key="1">
    <citation type="submission" date="2020-05" db="EMBL/GenBank/DDBJ databases">
        <authorList>
            <person name="Chiriac C."/>
            <person name="Salcher M."/>
            <person name="Ghai R."/>
            <person name="Kavagutti S V."/>
        </authorList>
    </citation>
    <scope>NUCLEOTIDE SEQUENCE</scope>
</reference>
<dbReference type="InterPro" id="IPR036163">
    <property type="entry name" value="HMA_dom_sf"/>
</dbReference>
<dbReference type="PROSITE" id="PS01229">
    <property type="entry name" value="COF_2"/>
    <property type="match status" value="1"/>
</dbReference>
<dbReference type="GO" id="GO:0016020">
    <property type="term" value="C:membrane"/>
    <property type="evidence" value="ECO:0007669"/>
    <property type="project" value="InterPro"/>
</dbReference>
<accession>A0A6J6IP43</accession>
<dbReference type="CDD" id="cd02094">
    <property type="entry name" value="P-type_ATPase_Cu-like"/>
    <property type="match status" value="1"/>
</dbReference>